<feature type="domain" description="RRM" evidence="3">
    <location>
        <begin position="584"/>
        <end position="658"/>
    </location>
</feature>
<dbReference type="InterPro" id="IPR050502">
    <property type="entry name" value="Euk_RNA-bind_prot"/>
</dbReference>
<protein>
    <recommendedName>
        <fullName evidence="3">RRM domain-containing protein</fullName>
    </recommendedName>
</protein>
<dbReference type="PROSITE" id="PS50102">
    <property type="entry name" value="RRM"/>
    <property type="match status" value="3"/>
</dbReference>
<reference evidence="4 5" key="1">
    <citation type="submission" date="2024-05" db="EMBL/GenBank/DDBJ databases">
        <title>Culex pipiens pipiens assembly and annotation.</title>
        <authorList>
            <person name="Alout H."/>
            <person name="Durand T."/>
        </authorList>
    </citation>
    <scope>NUCLEOTIDE SEQUENCE [LARGE SCALE GENOMIC DNA]</scope>
    <source>
        <strain evidence="4">HA-2024</strain>
        <tissue evidence="4">Whole body</tissue>
    </source>
</reference>
<dbReference type="EMBL" id="JBEHCU010004953">
    <property type="protein sequence ID" value="KAL1401394.1"/>
    <property type="molecule type" value="Genomic_DNA"/>
</dbReference>
<proteinExistence type="predicted"/>
<organism evidence="4 5">
    <name type="scientific">Culex pipiens pipiens</name>
    <name type="common">Northern house mosquito</name>
    <dbReference type="NCBI Taxonomy" id="38569"/>
    <lineage>
        <taxon>Eukaryota</taxon>
        <taxon>Metazoa</taxon>
        <taxon>Ecdysozoa</taxon>
        <taxon>Arthropoda</taxon>
        <taxon>Hexapoda</taxon>
        <taxon>Insecta</taxon>
        <taxon>Pterygota</taxon>
        <taxon>Neoptera</taxon>
        <taxon>Endopterygota</taxon>
        <taxon>Diptera</taxon>
        <taxon>Nematocera</taxon>
        <taxon>Culicoidea</taxon>
        <taxon>Culicidae</taxon>
        <taxon>Culicinae</taxon>
        <taxon>Culicini</taxon>
        <taxon>Culex</taxon>
        <taxon>Culex</taxon>
    </lineage>
</organism>
<dbReference type="PANTHER" id="PTHR48025:SF1">
    <property type="entry name" value="RRM DOMAIN-CONTAINING PROTEIN"/>
    <property type="match status" value="1"/>
</dbReference>
<keyword evidence="5" id="KW-1185">Reference proteome</keyword>
<keyword evidence="1 2" id="KW-0694">RNA-binding</keyword>
<feature type="domain" description="RRM" evidence="3">
    <location>
        <begin position="187"/>
        <end position="258"/>
    </location>
</feature>
<dbReference type="InterPro" id="IPR035979">
    <property type="entry name" value="RBD_domain_sf"/>
</dbReference>
<dbReference type="Gene3D" id="3.30.70.330">
    <property type="match status" value="4"/>
</dbReference>
<dbReference type="SMART" id="SM00360">
    <property type="entry name" value="RRM"/>
    <property type="match status" value="8"/>
</dbReference>
<evidence type="ECO:0000313" key="4">
    <source>
        <dbReference type="EMBL" id="KAL1401394.1"/>
    </source>
</evidence>
<dbReference type="SUPFAM" id="SSF54928">
    <property type="entry name" value="RNA-binding domain, RBD"/>
    <property type="match status" value="6"/>
</dbReference>
<sequence>MSATKLLVTGLAPNMVPSELAQLFRSYVDLLRIAELSADSAIVYVPDRSHAVRAVRELNFRVVSGKVIQVRISGNCTAPAGVTLSARFVASESNVQYCTWNFYVGNIDPAVSFGRVVELFRRYGTPGCWQRAGSRTTGLVQLSTDLHWTAVAHGLSGAIVGGHRITVKISHLDVGPGAVLEKAAEAAKLHVYNFAVGRITASDLVHMFNPFVKVRGVEVVDRNQAYVYVANECAARAVQEQHGRVICGEALQVRLATDGQHASGKLPDVPLVTSRRPDLKERNWRFGVRTDKATDFAKVLDLFRQYGTVIWSCGHVDGIGGYVLLKTPYHWLRVTQGTDFVLVGGYRIRVTALLEATITEMSLTKLANEKNSQVLARDDAVHRKSQAGLKISSKKSLVSLLLSNISPNVKVSDIIYLLSLYVDLQGLSYRDQYAYAYVPNRSQATFAIRELNFRVVGGQPIQVRIAYPFYVTSNIAKPTIPRERPWLKPYCWRFLVSNIHPEEPLKQVTDLFRRFGRPIFSFRNVTKPSSGWVLLETDHHWTTITEKLNKKGGAVVTICGDADFNPFVVDDQVVEEKRPAEVPTSLYVSKASTLSLDASDLAYLFGLYAEVMGVHMNRDYAFVTVKSQSQAVQAVHELNGRFVGGPTLPPLEVSLSKDTGSNLCFDLPPIRERPDLSEPIWGFVVKNIDPEVPFEQVRQLFLRFGTICWSVRHANRTYGSVFLQTSHHWRTVGTKLDGVKLGGHRLSVFQSMRFSCTDVMTQVTTCCNVSSDYTKMVTTYYLFVEQGHDLMLEASDLAYWFGLFAKVVAIFVKQRFAFVHVSTRSEALRAVHELNSRYIHGPLLAPLTVRYEGVTPAKYRKRTALAVQKPPGNPPQPIWRFGVRNIDPGLDFNRVLELFRPLGTVRWSGRDGTGTFGSVILETTMHWQSVMQHFRQGTFLEGHRLVITHVTTNDGVSALSGMAKVKMVIAALHIHGEAVRAFDASELVYLVGLYARVLGIKVLRERANVYVASRSEANFALGMLQGRHFPGILKWPLRVGLADGEPEQLELEAPVVRKRPELAEPVWRFIVKSLDHELDPDDVLALFASFGQVCWSKRWDACRIDVLVRTKCSWRGVVARFYAAVQGKQRLKIYRDSTADFIAKKMAAKILQLSNMNLLGLDAPDLVYLFGLYVDVLGIHVNVRHAFVKVPNQAQASRAVRELNCRFVQQPNGDLVPLYVSRRKSLPAGKQFEKPPPARTRLDLVQPIWRFCVSNLDSKADFKDVLQLFKPFGTMCWSCRSASGTYGAVLVKTSTHWKNVLDSLEGTTLAGHRLKFSIGSEQVAILPVACCKEEIADEPVKSIESTIPVTWFYVGNTLNPSETSLKVEVCQKYGKLKRDLLVIYSLCDRWYN</sequence>
<evidence type="ECO:0000259" key="3">
    <source>
        <dbReference type="PROSITE" id="PS50102"/>
    </source>
</evidence>
<feature type="domain" description="RRM" evidence="3">
    <location>
        <begin position="4"/>
        <end position="75"/>
    </location>
</feature>
<evidence type="ECO:0000256" key="1">
    <source>
        <dbReference type="ARBA" id="ARBA00022884"/>
    </source>
</evidence>
<comment type="caution">
    <text evidence="4">The sequence shown here is derived from an EMBL/GenBank/DDBJ whole genome shotgun (WGS) entry which is preliminary data.</text>
</comment>
<dbReference type="InterPro" id="IPR012677">
    <property type="entry name" value="Nucleotide-bd_a/b_plait_sf"/>
</dbReference>
<dbReference type="InterPro" id="IPR000504">
    <property type="entry name" value="RRM_dom"/>
</dbReference>
<dbReference type="Proteomes" id="UP001562425">
    <property type="component" value="Unassembled WGS sequence"/>
</dbReference>
<dbReference type="CDD" id="cd00590">
    <property type="entry name" value="RRM_SF"/>
    <property type="match status" value="3"/>
</dbReference>
<accession>A0ABD1DNQ8</accession>
<dbReference type="GO" id="GO:0003723">
    <property type="term" value="F:RNA binding"/>
    <property type="evidence" value="ECO:0007669"/>
    <property type="project" value="UniProtKB-UniRule"/>
</dbReference>
<name>A0ABD1DNQ8_CULPP</name>
<evidence type="ECO:0000313" key="5">
    <source>
        <dbReference type="Proteomes" id="UP001562425"/>
    </source>
</evidence>
<evidence type="ECO:0000256" key="2">
    <source>
        <dbReference type="PROSITE-ProRule" id="PRU00176"/>
    </source>
</evidence>
<dbReference type="Pfam" id="PF13893">
    <property type="entry name" value="RRM_5"/>
    <property type="match status" value="1"/>
</dbReference>
<dbReference type="PANTHER" id="PTHR48025">
    <property type="entry name" value="OS02G0815200 PROTEIN"/>
    <property type="match status" value="1"/>
</dbReference>
<gene>
    <name evidence="4" type="ORF">pipiens_006641</name>
</gene>